<dbReference type="InterPro" id="IPR016039">
    <property type="entry name" value="Thiolase-like"/>
</dbReference>
<gene>
    <name evidence="6" type="ORF">BI347_18375</name>
</gene>
<keyword evidence="1" id="KW-0596">Phosphopantetheine</keyword>
<dbReference type="Pfam" id="PF00550">
    <property type="entry name" value="PP-binding"/>
    <property type="match status" value="1"/>
</dbReference>
<dbReference type="SUPFAM" id="SSF52777">
    <property type="entry name" value="CoA-dependent acyltransferases"/>
    <property type="match status" value="2"/>
</dbReference>
<dbReference type="Gene3D" id="1.10.1200.10">
    <property type="entry name" value="ACP-like"/>
    <property type="match status" value="1"/>
</dbReference>
<reference evidence="6 7" key="1">
    <citation type="submission" date="2016-09" db="EMBL/GenBank/DDBJ databases">
        <title>Chromobacterium muskegensis sp. nov., an insecticidal bacterium isolated from Sphagnum bogs.</title>
        <authorList>
            <person name="Sparks M.E."/>
            <person name="Blackburn M.B."/>
            <person name="Gundersen-Rindal D.E."/>
            <person name="Mitchell A."/>
            <person name="Farrar R."/>
            <person name="Kuhar D."/>
        </authorList>
    </citation>
    <scope>NUCLEOTIDE SEQUENCE [LARGE SCALE GENOMIC DNA]</scope>
    <source>
        <strain evidence="6 7">37-2</strain>
    </source>
</reference>
<evidence type="ECO:0000313" key="6">
    <source>
        <dbReference type="EMBL" id="OHX11612.1"/>
    </source>
</evidence>
<dbReference type="GO" id="GO:0005886">
    <property type="term" value="C:plasma membrane"/>
    <property type="evidence" value="ECO:0007669"/>
    <property type="project" value="TreeGrafter"/>
</dbReference>
<dbReference type="STRING" id="1903179.BI347_18375"/>
<dbReference type="InterPro" id="IPR014030">
    <property type="entry name" value="Ketoacyl_synth_N"/>
</dbReference>
<dbReference type="InterPro" id="IPR050091">
    <property type="entry name" value="PKS_NRPS_Biosynth_Enz"/>
</dbReference>
<evidence type="ECO:0000313" key="7">
    <source>
        <dbReference type="Proteomes" id="UP000180088"/>
    </source>
</evidence>
<keyword evidence="2" id="KW-0597">Phosphoprotein</keyword>
<dbReference type="SMART" id="SM00825">
    <property type="entry name" value="PKS_KS"/>
    <property type="match status" value="1"/>
</dbReference>
<dbReference type="InterPro" id="IPR020841">
    <property type="entry name" value="PKS_Beta-ketoAc_synthase_dom"/>
</dbReference>
<proteinExistence type="predicted"/>
<dbReference type="Gene3D" id="3.30.559.10">
    <property type="entry name" value="Chloramphenicol acetyltransferase-like domain"/>
    <property type="match status" value="1"/>
</dbReference>
<dbReference type="Gene3D" id="1.10.1240.100">
    <property type="match status" value="1"/>
</dbReference>
<dbReference type="SUPFAM" id="SSF47336">
    <property type="entry name" value="ACP-like"/>
    <property type="match status" value="1"/>
</dbReference>
<comment type="caution">
    <text evidence="6">The sequence shown here is derived from an EMBL/GenBank/DDBJ whole genome shotgun (WGS) entry which is preliminary data.</text>
</comment>
<evidence type="ECO:0000259" key="5">
    <source>
        <dbReference type="PROSITE" id="PS52004"/>
    </source>
</evidence>
<dbReference type="CDD" id="cd00833">
    <property type="entry name" value="PKS"/>
    <property type="match status" value="1"/>
</dbReference>
<dbReference type="SMART" id="SM00822">
    <property type="entry name" value="PKS_KR"/>
    <property type="match status" value="1"/>
</dbReference>
<dbReference type="PANTHER" id="PTHR43775">
    <property type="entry name" value="FATTY ACID SYNTHASE"/>
    <property type="match status" value="1"/>
</dbReference>
<dbReference type="InterPro" id="IPR014031">
    <property type="entry name" value="Ketoacyl_synth_C"/>
</dbReference>
<sequence length="1637" mass="175799">MSVEIREDLDIAVIGLSGRFPGAENCNEFWRNLLMGVDGISRFTEEELLKAGHDAAKIRNKDFVPVNGVLSGAQCFDAEFFGYSQAEAALMDPQTRLMLECVWHALENAGVDPDRRGRNIGLFLGARSTVQWTMQAMLSEQVENVGGFLASQLSNKDAMSTLISWKLGLEGPSFTLQTACSTSLVSIHQAVQSLLSGECDFAVAGGVSLLLPQQNGHTYQSGMLFSKDGKTRAFDAEASGSVFGSGLGAVVLRRAGDAIADKDPIWAILKGSAINNDGARKVGYTAPSVKGQAQAIRTAWEVAEVEAGDLDFIECHGTATALGDSIEFMALQEVFASAGGALNRCALGAVKGNIGHLDSAAGVAGFIKMVLALRHGVIPPTLHFQRPNPQLEFDRSPFYINAGAQPWPSVAGRLRTGGVSSFGIGGTNAHMVLQQYEPVRPSAQASGGAAEVCLLPFSAKSKAALRRQLEAVSQWLVSQSGLDLRALSHTLGKRRSFPCRAMLAADSRFALMREIERYLTLDDDADAMALLRPALEGASKAGLEETLEAVAGWVSGKAREAAPWLLGDFDGLPLLDVPGYAFAREDHGAGHIGDKAWAQIAGVIAAPEGRSQSKNAAGLLAPFWKPVRIPAARGDTRAVLLADASLDALVGETASLLETVSLNMFCPAQLRGALAKVSADARKEQSLVLSLALPADGFAFDPDSLQALAELGKALVEADFSGFASAHVYLVAPAGPQGAAESVLTAAALKALALVAPQEIPGINCAFLGIRYPNPAMLAGVLRTPMQGPLKLNEEGLFVEDFRCPEAEENEVLDEARFVGKTFVISGAGGRMAKEMARTIARRFQGKLALISRQAADSPAMQGLSQELTAAGASAVEVFPYALESETGALALFESIRLRLGDICAVVHAAGVTDGDSFAALAQLDASRYLAQLGPKARAAQVLARVFETVPVEYCFATSSMSAFFGGIAHAPYAVANLFLDGWGQLQNRRPGGTRWVVVNWETIHFDEGRQGGAQAWGANEVALSGAEFPALFERSLREYDRENQKIFSAGQFMDRLYAWGGRRAANGGRAQLVAGGARLKPRPENLGSAYLAPGNAMQQDIAVIWSGILGVDGVGVDDRFMELGGDSLKTIVMAEKVYKKLGKRIAIQDFFAQPTIREIERQCLLVPDAADAALPEIDPAAPIAASADQELLYIHQTTFHDASYNMPVAFQCPGSYSATAIAAAIEQIADRHPVLKCLFERRGSDLLMLPQLDVRVVLQTFEAAPTREEDLARLEAFAGRPFDLHAALPMRAMMVKGEDAGRPHQVLIVVHHIVCDAVSLGILADDFQRLLAGRSLPAPEYSFAAYRRQRQASENADQARKDKAYWLANLLPLPAPLALPTVEGRADAASHQGVTLVQRLSPQTSQAVKRLCGELGVSTFSFFLGAFGVLIGKIARAESFLLGVPVTGRAQAQELAMVGYLVNMRTLKIEPEADFPMADYLLDLNSQWLESAPHQSYPMSALLDDLSGEPYCQDRKGRHPLFDVVFGYLPFSLNGADEAERESDFSRLELAANTAKFDLVMEVSETAEAFDCTIQYRQRLFAEATIAAVFDYYFALIDEVLADPEAEVRDLLQGLGVQLDPRAQAAEQDVDLEFDF</sequence>
<dbReference type="GO" id="GO:0004315">
    <property type="term" value="F:3-oxoacyl-[acyl-carrier-protein] synthase activity"/>
    <property type="evidence" value="ECO:0007669"/>
    <property type="project" value="InterPro"/>
</dbReference>
<dbReference type="Proteomes" id="UP000180088">
    <property type="component" value="Unassembled WGS sequence"/>
</dbReference>
<dbReference type="Gene3D" id="3.40.50.720">
    <property type="entry name" value="NAD(P)-binding Rossmann-like Domain"/>
    <property type="match status" value="1"/>
</dbReference>
<feature type="domain" description="Ketosynthase family 3 (KS3)" evidence="5">
    <location>
        <begin position="8"/>
        <end position="435"/>
    </location>
</feature>
<dbReference type="EMBL" id="MKCS01000002">
    <property type="protein sequence ID" value="OHX11612.1"/>
    <property type="molecule type" value="Genomic_DNA"/>
</dbReference>
<feature type="domain" description="Carrier" evidence="4">
    <location>
        <begin position="1093"/>
        <end position="1168"/>
    </location>
</feature>
<evidence type="ECO:0000256" key="3">
    <source>
        <dbReference type="ARBA" id="ARBA00022679"/>
    </source>
</evidence>
<dbReference type="GO" id="GO:0004312">
    <property type="term" value="F:fatty acid synthase activity"/>
    <property type="evidence" value="ECO:0007669"/>
    <property type="project" value="TreeGrafter"/>
</dbReference>
<dbReference type="Pfam" id="PF16197">
    <property type="entry name" value="KAsynt_C_assoc"/>
    <property type="match status" value="1"/>
</dbReference>
<name>A0A1S1WWN6_9NEIS</name>
<dbReference type="InterPro" id="IPR018201">
    <property type="entry name" value="Ketoacyl_synth_AS"/>
</dbReference>
<accession>A0A1S1WWN6</accession>
<evidence type="ECO:0000256" key="2">
    <source>
        <dbReference type="ARBA" id="ARBA00022553"/>
    </source>
</evidence>
<dbReference type="SUPFAM" id="SSF53901">
    <property type="entry name" value="Thiolase-like"/>
    <property type="match status" value="1"/>
</dbReference>
<dbReference type="InterPro" id="IPR057326">
    <property type="entry name" value="KR_dom"/>
</dbReference>
<dbReference type="RefSeq" id="WP_071116671.1">
    <property type="nucleotide sequence ID" value="NZ_MKCS01000002.1"/>
</dbReference>
<dbReference type="GO" id="GO:0005737">
    <property type="term" value="C:cytoplasm"/>
    <property type="evidence" value="ECO:0007669"/>
    <property type="project" value="TreeGrafter"/>
</dbReference>
<dbReference type="InterPro" id="IPR009081">
    <property type="entry name" value="PP-bd_ACP"/>
</dbReference>
<dbReference type="OrthoDB" id="9778690at2"/>
<dbReference type="InterPro" id="IPR036736">
    <property type="entry name" value="ACP-like_sf"/>
</dbReference>
<dbReference type="GO" id="GO:0071770">
    <property type="term" value="P:DIM/DIP cell wall layer assembly"/>
    <property type="evidence" value="ECO:0007669"/>
    <property type="project" value="TreeGrafter"/>
</dbReference>
<dbReference type="InterPro" id="IPR036291">
    <property type="entry name" value="NAD(P)-bd_dom_sf"/>
</dbReference>
<dbReference type="Gene3D" id="3.40.47.10">
    <property type="match status" value="1"/>
</dbReference>
<organism evidence="6 7">
    <name type="scientific">Chromobacterium sphagni</name>
    <dbReference type="NCBI Taxonomy" id="1903179"/>
    <lineage>
        <taxon>Bacteria</taxon>
        <taxon>Pseudomonadati</taxon>
        <taxon>Pseudomonadota</taxon>
        <taxon>Betaproteobacteria</taxon>
        <taxon>Neisseriales</taxon>
        <taxon>Chromobacteriaceae</taxon>
        <taxon>Chromobacterium</taxon>
    </lineage>
</organism>
<dbReference type="Pfam" id="PF00668">
    <property type="entry name" value="Condensation"/>
    <property type="match status" value="1"/>
</dbReference>
<dbReference type="InterPro" id="IPR032821">
    <property type="entry name" value="PKS_assoc"/>
</dbReference>
<dbReference type="Gene3D" id="3.30.559.30">
    <property type="entry name" value="Nonribosomal peptide synthetase, condensation domain"/>
    <property type="match status" value="1"/>
</dbReference>
<dbReference type="InterPro" id="IPR013968">
    <property type="entry name" value="PKS_KR"/>
</dbReference>
<evidence type="ECO:0000256" key="1">
    <source>
        <dbReference type="ARBA" id="ARBA00022450"/>
    </source>
</evidence>
<dbReference type="InterPro" id="IPR023213">
    <property type="entry name" value="CAT-like_dom_sf"/>
</dbReference>
<dbReference type="PANTHER" id="PTHR43775:SF37">
    <property type="entry name" value="SI:DKEY-61P9.11"/>
    <property type="match status" value="1"/>
</dbReference>
<keyword evidence="3" id="KW-0808">Transferase</keyword>
<dbReference type="PROSITE" id="PS00606">
    <property type="entry name" value="KS3_1"/>
    <property type="match status" value="1"/>
</dbReference>
<protein>
    <submittedName>
        <fullName evidence="6">Polyketide synthase</fullName>
    </submittedName>
</protein>
<dbReference type="Pfam" id="PF02801">
    <property type="entry name" value="Ketoacyl-synt_C"/>
    <property type="match status" value="1"/>
</dbReference>
<dbReference type="SUPFAM" id="SSF51735">
    <property type="entry name" value="NAD(P)-binding Rossmann-fold domains"/>
    <property type="match status" value="1"/>
</dbReference>
<dbReference type="PROSITE" id="PS50075">
    <property type="entry name" value="CARRIER"/>
    <property type="match status" value="1"/>
</dbReference>
<dbReference type="GO" id="GO:0006633">
    <property type="term" value="P:fatty acid biosynthetic process"/>
    <property type="evidence" value="ECO:0007669"/>
    <property type="project" value="InterPro"/>
</dbReference>
<dbReference type="Pfam" id="PF00109">
    <property type="entry name" value="ketoacyl-synt"/>
    <property type="match status" value="1"/>
</dbReference>
<dbReference type="PROSITE" id="PS52004">
    <property type="entry name" value="KS3_2"/>
    <property type="match status" value="1"/>
</dbReference>
<dbReference type="InterPro" id="IPR001242">
    <property type="entry name" value="Condensation_dom"/>
</dbReference>
<dbReference type="Pfam" id="PF08659">
    <property type="entry name" value="KR"/>
    <property type="match status" value="1"/>
</dbReference>
<evidence type="ECO:0000259" key="4">
    <source>
        <dbReference type="PROSITE" id="PS50075"/>
    </source>
</evidence>